<feature type="domain" description="FAD-binding FR-type" evidence="2">
    <location>
        <begin position="1"/>
        <end position="90"/>
    </location>
</feature>
<dbReference type="PANTHER" id="PTHR47354">
    <property type="entry name" value="NADH OXIDOREDUCTASE HCR"/>
    <property type="match status" value="1"/>
</dbReference>
<dbReference type="GO" id="GO:0016491">
    <property type="term" value="F:oxidoreductase activity"/>
    <property type="evidence" value="ECO:0007669"/>
    <property type="project" value="InterPro"/>
</dbReference>
<comment type="cofactor">
    <cofactor evidence="1">
        <name>[2Fe-2S] cluster</name>
        <dbReference type="ChEBI" id="CHEBI:190135"/>
    </cofactor>
</comment>
<dbReference type="PRINTS" id="PR00371">
    <property type="entry name" value="FPNCR"/>
</dbReference>
<dbReference type="SUPFAM" id="SSF52343">
    <property type="entry name" value="Ferredoxin reductase-like, C-terminal NADP-linked domain"/>
    <property type="match status" value="1"/>
</dbReference>
<keyword evidence="4" id="KW-1185">Reference proteome</keyword>
<dbReference type="InterPro" id="IPR050415">
    <property type="entry name" value="MRET"/>
</dbReference>
<dbReference type="AlphaFoldDB" id="A0A840R9Y9"/>
<sequence length="231" mass="25414">MTHDISKVSVSLESHIHYRAGQYVSIQSSDTDIPARCYSFAQSNTPGGNQLVSFFVRGVTGGRMSNWLIDPLNVNSKVTLSAANGDFYLRDQSAPVLCVAGGSGLAPIIALIEEAIQNNSAIVDQPLTLLMGVRSQRDIYYQDQINSLGTQWRNEFRFTPVLSDEPVASNWLGHRGFVTNYIDQKTSLGATGYLCGPPPMIDAAMIKMQENGMDLNRIFFDKFLDQSGIKP</sequence>
<evidence type="ECO:0000313" key="3">
    <source>
        <dbReference type="EMBL" id="MBB5189162.1"/>
    </source>
</evidence>
<organism evidence="3 4">
    <name type="scientific">Zhongshania antarctica</name>
    <dbReference type="NCBI Taxonomy" id="641702"/>
    <lineage>
        <taxon>Bacteria</taxon>
        <taxon>Pseudomonadati</taxon>
        <taxon>Pseudomonadota</taxon>
        <taxon>Gammaproteobacteria</taxon>
        <taxon>Cellvibrionales</taxon>
        <taxon>Spongiibacteraceae</taxon>
        <taxon>Zhongshania</taxon>
    </lineage>
</organism>
<dbReference type="Pfam" id="PF00175">
    <property type="entry name" value="NAD_binding_1"/>
    <property type="match status" value="1"/>
</dbReference>
<gene>
    <name evidence="3" type="ORF">HNQ57_003465</name>
</gene>
<dbReference type="InterPro" id="IPR008333">
    <property type="entry name" value="Cbr1-like_FAD-bd_dom"/>
</dbReference>
<dbReference type="PANTHER" id="PTHR47354:SF5">
    <property type="entry name" value="PROTEIN RFBI"/>
    <property type="match status" value="1"/>
</dbReference>
<dbReference type="Gene3D" id="2.40.30.10">
    <property type="entry name" value="Translation factors"/>
    <property type="match status" value="1"/>
</dbReference>
<dbReference type="InterPro" id="IPR001709">
    <property type="entry name" value="Flavoprot_Pyr_Nucl_cyt_Rdtase"/>
</dbReference>
<dbReference type="Pfam" id="PF00970">
    <property type="entry name" value="FAD_binding_6"/>
    <property type="match status" value="1"/>
</dbReference>
<protein>
    <submittedName>
        <fullName evidence="3">NAD(P)H-flavin reductase</fullName>
    </submittedName>
</protein>
<dbReference type="Proteomes" id="UP000536640">
    <property type="component" value="Unassembled WGS sequence"/>
</dbReference>
<dbReference type="EMBL" id="JACHHW010000015">
    <property type="protein sequence ID" value="MBB5189162.1"/>
    <property type="molecule type" value="Genomic_DNA"/>
</dbReference>
<dbReference type="InterPro" id="IPR001433">
    <property type="entry name" value="OxRdtase_FAD/NAD-bd"/>
</dbReference>
<dbReference type="InterPro" id="IPR017927">
    <property type="entry name" value="FAD-bd_FR_type"/>
</dbReference>
<dbReference type="SUPFAM" id="SSF63380">
    <property type="entry name" value="Riboflavin synthase domain-like"/>
    <property type="match status" value="1"/>
</dbReference>
<proteinExistence type="predicted"/>
<name>A0A840R9Y9_9GAMM</name>
<dbReference type="Gene3D" id="3.40.50.80">
    <property type="entry name" value="Nucleotide-binding domain of ferredoxin-NADP reductase (FNR) module"/>
    <property type="match status" value="1"/>
</dbReference>
<evidence type="ECO:0000256" key="1">
    <source>
        <dbReference type="ARBA" id="ARBA00034078"/>
    </source>
</evidence>
<dbReference type="PROSITE" id="PS51384">
    <property type="entry name" value="FAD_FR"/>
    <property type="match status" value="1"/>
</dbReference>
<dbReference type="InterPro" id="IPR039261">
    <property type="entry name" value="FNR_nucleotide-bd"/>
</dbReference>
<dbReference type="PRINTS" id="PR00410">
    <property type="entry name" value="PHEHYDRXLASE"/>
</dbReference>
<reference evidence="3 4" key="1">
    <citation type="submission" date="2020-08" db="EMBL/GenBank/DDBJ databases">
        <title>Genomic Encyclopedia of Type Strains, Phase IV (KMG-IV): sequencing the most valuable type-strain genomes for metagenomic binning, comparative biology and taxonomic classification.</title>
        <authorList>
            <person name="Goeker M."/>
        </authorList>
    </citation>
    <scope>NUCLEOTIDE SEQUENCE [LARGE SCALE GENOMIC DNA]</scope>
    <source>
        <strain evidence="3 4">DSM 25701</strain>
    </source>
</reference>
<evidence type="ECO:0000259" key="2">
    <source>
        <dbReference type="PROSITE" id="PS51384"/>
    </source>
</evidence>
<dbReference type="InterPro" id="IPR017938">
    <property type="entry name" value="Riboflavin_synthase-like_b-brl"/>
</dbReference>
<comment type="caution">
    <text evidence="3">The sequence shown here is derived from an EMBL/GenBank/DDBJ whole genome shotgun (WGS) entry which is preliminary data.</text>
</comment>
<evidence type="ECO:0000313" key="4">
    <source>
        <dbReference type="Proteomes" id="UP000536640"/>
    </source>
</evidence>
<accession>A0A840R9Y9</accession>